<gene>
    <name evidence="6" type="ORF">SAMN05421508_11234</name>
</gene>
<dbReference type="InterPro" id="IPR009057">
    <property type="entry name" value="Homeodomain-like_sf"/>
</dbReference>
<accession>A0A286GYZ0</accession>
<dbReference type="InterPro" id="IPR050109">
    <property type="entry name" value="HTH-type_TetR-like_transc_reg"/>
</dbReference>
<dbReference type="InterPro" id="IPR001647">
    <property type="entry name" value="HTH_TetR"/>
</dbReference>
<reference evidence="6 7" key="1">
    <citation type="submission" date="2017-09" db="EMBL/GenBank/DDBJ databases">
        <authorList>
            <person name="Ehlers B."/>
            <person name="Leendertz F.H."/>
        </authorList>
    </citation>
    <scope>NUCLEOTIDE SEQUENCE [LARGE SCALE GENOMIC DNA]</scope>
    <source>
        <strain evidence="6 7">USBA 140</strain>
    </source>
</reference>
<dbReference type="Pfam" id="PF00440">
    <property type="entry name" value="TetR_N"/>
    <property type="match status" value="1"/>
</dbReference>
<dbReference type="GO" id="GO:0000976">
    <property type="term" value="F:transcription cis-regulatory region binding"/>
    <property type="evidence" value="ECO:0007669"/>
    <property type="project" value="TreeGrafter"/>
</dbReference>
<dbReference type="RefSeq" id="WP_097281151.1">
    <property type="nucleotide sequence ID" value="NZ_OCNJ01000012.1"/>
</dbReference>
<dbReference type="OrthoDB" id="9808189at2"/>
<evidence type="ECO:0000256" key="2">
    <source>
        <dbReference type="ARBA" id="ARBA00023125"/>
    </source>
</evidence>
<dbReference type="AlphaFoldDB" id="A0A286GYZ0"/>
<dbReference type="PANTHER" id="PTHR30055">
    <property type="entry name" value="HTH-TYPE TRANSCRIPTIONAL REGULATOR RUTR"/>
    <property type="match status" value="1"/>
</dbReference>
<dbReference type="PROSITE" id="PS50977">
    <property type="entry name" value="HTH_TETR_2"/>
    <property type="match status" value="1"/>
</dbReference>
<name>A0A286GYZ0_9PROT</name>
<evidence type="ECO:0000313" key="6">
    <source>
        <dbReference type="EMBL" id="SOE00319.1"/>
    </source>
</evidence>
<protein>
    <submittedName>
        <fullName evidence="6">Transcriptional regulator, TetR family</fullName>
    </submittedName>
</protein>
<keyword evidence="7" id="KW-1185">Reference proteome</keyword>
<dbReference type="Gene3D" id="1.10.10.60">
    <property type="entry name" value="Homeodomain-like"/>
    <property type="match status" value="1"/>
</dbReference>
<evidence type="ECO:0000313" key="7">
    <source>
        <dbReference type="Proteomes" id="UP000219621"/>
    </source>
</evidence>
<dbReference type="PANTHER" id="PTHR30055:SF234">
    <property type="entry name" value="HTH-TYPE TRANSCRIPTIONAL REGULATOR BETI"/>
    <property type="match status" value="1"/>
</dbReference>
<dbReference type="Gene3D" id="1.10.357.10">
    <property type="entry name" value="Tetracycline Repressor, domain 2"/>
    <property type="match status" value="1"/>
</dbReference>
<evidence type="ECO:0000256" key="3">
    <source>
        <dbReference type="ARBA" id="ARBA00023163"/>
    </source>
</evidence>
<keyword evidence="3" id="KW-0804">Transcription</keyword>
<feature type="DNA-binding region" description="H-T-H motif" evidence="4">
    <location>
        <begin position="57"/>
        <end position="76"/>
    </location>
</feature>
<evidence type="ECO:0000256" key="4">
    <source>
        <dbReference type="PROSITE-ProRule" id="PRU00335"/>
    </source>
</evidence>
<dbReference type="SUPFAM" id="SSF46689">
    <property type="entry name" value="Homeodomain-like"/>
    <property type="match status" value="1"/>
</dbReference>
<dbReference type="InterPro" id="IPR036271">
    <property type="entry name" value="Tet_transcr_reg_TetR-rel_C_sf"/>
</dbReference>
<proteinExistence type="predicted"/>
<evidence type="ECO:0000256" key="1">
    <source>
        <dbReference type="ARBA" id="ARBA00023015"/>
    </source>
</evidence>
<dbReference type="Proteomes" id="UP000219621">
    <property type="component" value="Unassembled WGS sequence"/>
</dbReference>
<evidence type="ECO:0000259" key="5">
    <source>
        <dbReference type="PROSITE" id="PS50977"/>
    </source>
</evidence>
<dbReference type="GO" id="GO:0003700">
    <property type="term" value="F:DNA-binding transcription factor activity"/>
    <property type="evidence" value="ECO:0007669"/>
    <property type="project" value="TreeGrafter"/>
</dbReference>
<sequence length="230" mass="24555">MSAAPPLALPDPPSPDSAFADVLEQAAAGGRKAERTRAAIRAAVCRLLDDGPPEHLKVADICRAAGIAHGTFYIYFKDIHAVIGTVLADFVPFVQAVMRAAGRSGGSAGLDRVRPATAAYVALFARNVGLMRCLTAGLEGFPEAREAFQRLNREWAQTVAEAARRDAAAAGRALPDRDELLRRAYALGGMVDQYLVALHVHRDPTLAALSGDDDTVINTLTLIWKRGMTP</sequence>
<feature type="domain" description="HTH tetR-type" evidence="5">
    <location>
        <begin position="34"/>
        <end position="94"/>
    </location>
</feature>
<keyword evidence="2 4" id="KW-0238">DNA-binding</keyword>
<keyword evidence="1" id="KW-0805">Transcription regulation</keyword>
<dbReference type="SUPFAM" id="SSF48498">
    <property type="entry name" value="Tetracyclin repressor-like, C-terminal domain"/>
    <property type="match status" value="1"/>
</dbReference>
<dbReference type="EMBL" id="OCNJ01000012">
    <property type="protein sequence ID" value="SOE00319.1"/>
    <property type="molecule type" value="Genomic_DNA"/>
</dbReference>
<organism evidence="6 7">
    <name type="scientific">Caenispirillum bisanense</name>
    <dbReference type="NCBI Taxonomy" id="414052"/>
    <lineage>
        <taxon>Bacteria</taxon>
        <taxon>Pseudomonadati</taxon>
        <taxon>Pseudomonadota</taxon>
        <taxon>Alphaproteobacteria</taxon>
        <taxon>Rhodospirillales</taxon>
        <taxon>Novispirillaceae</taxon>
        <taxon>Caenispirillum</taxon>
    </lineage>
</organism>